<dbReference type="Proteomes" id="UP001235939">
    <property type="component" value="Chromosome 01"/>
</dbReference>
<sequence>MLCLGSVLTQSCSRGRPGDLPSDWQGSASSRQAHQCHHAGGDCQGQDSSPLGCPASTYSPTSGSRAWLISRHHAQDDLDADQHAPRETQ</sequence>
<evidence type="ECO:0000256" key="1">
    <source>
        <dbReference type="SAM" id="MobiDB-lite"/>
    </source>
</evidence>
<name>A0ABY6JVN0_9ARAC</name>
<protein>
    <recommendedName>
        <fullName evidence="4">Arginine vasotocin receptor</fullName>
    </recommendedName>
</protein>
<feature type="region of interest" description="Disordered" evidence="1">
    <location>
        <begin position="12"/>
        <end position="89"/>
    </location>
</feature>
<reference evidence="2 3" key="1">
    <citation type="submission" date="2022-01" db="EMBL/GenBank/DDBJ databases">
        <title>A chromosomal length assembly of Cordylochernes scorpioides.</title>
        <authorList>
            <person name="Zeh D."/>
            <person name="Zeh J."/>
        </authorList>
    </citation>
    <scope>NUCLEOTIDE SEQUENCE [LARGE SCALE GENOMIC DNA]</scope>
    <source>
        <strain evidence="2">IN4F17</strain>
        <tissue evidence="2">Whole Body</tissue>
    </source>
</reference>
<feature type="compositionally biased region" description="Polar residues" evidence="1">
    <location>
        <begin position="24"/>
        <end position="33"/>
    </location>
</feature>
<dbReference type="EMBL" id="CP092863">
    <property type="protein sequence ID" value="UYV60644.1"/>
    <property type="molecule type" value="Genomic_DNA"/>
</dbReference>
<organism evidence="2 3">
    <name type="scientific">Cordylochernes scorpioides</name>
    <dbReference type="NCBI Taxonomy" id="51811"/>
    <lineage>
        <taxon>Eukaryota</taxon>
        <taxon>Metazoa</taxon>
        <taxon>Ecdysozoa</taxon>
        <taxon>Arthropoda</taxon>
        <taxon>Chelicerata</taxon>
        <taxon>Arachnida</taxon>
        <taxon>Pseudoscorpiones</taxon>
        <taxon>Cheliferoidea</taxon>
        <taxon>Chernetidae</taxon>
        <taxon>Cordylochernes</taxon>
    </lineage>
</organism>
<evidence type="ECO:0000313" key="3">
    <source>
        <dbReference type="Proteomes" id="UP001235939"/>
    </source>
</evidence>
<evidence type="ECO:0008006" key="4">
    <source>
        <dbReference type="Google" id="ProtNLM"/>
    </source>
</evidence>
<accession>A0ABY6JVN0</accession>
<proteinExistence type="predicted"/>
<gene>
    <name evidence="2" type="ORF">LAZ67_1001751</name>
</gene>
<keyword evidence="3" id="KW-1185">Reference proteome</keyword>
<evidence type="ECO:0000313" key="2">
    <source>
        <dbReference type="EMBL" id="UYV60644.1"/>
    </source>
</evidence>
<feature type="compositionally biased region" description="Basic and acidic residues" evidence="1">
    <location>
        <begin position="73"/>
        <end position="89"/>
    </location>
</feature>